<feature type="transmembrane region" description="Helical" evidence="1">
    <location>
        <begin position="40"/>
        <end position="61"/>
    </location>
</feature>
<name>A0ABM6RV76_9FIRM</name>
<proteinExistence type="predicted"/>
<dbReference type="EMBL" id="CP019454">
    <property type="protein sequence ID" value="AUW95133.1"/>
    <property type="molecule type" value="Genomic_DNA"/>
</dbReference>
<organism evidence="2 3">
    <name type="scientific">Sulfobacillus thermotolerans</name>
    <dbReference type="NCBI Taxonomy" id="338644"/>
    <lineage>
        <taxon>Bacteria</taxon>
        <taxon>Bacillati</taxon>
        <taxon>Bacillota</taxon>
        <taxon>Clostridia</taxon>
        <taxon>Eubacteriales</taxon>
        <taxon>Clostridiales Family XVII. Incertae Sedis</taxon>
        <taxon>Sulfobacillus</taxon>
    </lineage>
</organism>
<dbReference type="Proteomes" id="UP000325292">
    <property type="component" value="Chromosome"/>
</dbReference>
<gene>
    <name evidence="2" type="ORF">BXT84_15205</name>
</gene>
<keyword evidence="1" id="KW-0472">Membrane</keyword>
<keyword evidence="1" id="KW-1133">Transmembrane helix</keyword>
<evidence type="ECO:0000256" key="1">
    <source>
        <dbReference type="SAM" id="Phobius"/>
    </source>
</evidence>
<keyword evidence="3" id="KW-1185">Reference proteome</keyword>
<evidence type="ECO:0000313" key="3">
    <source>
        <dbReference type="Proteomes" id="UP000325292"/>
    </source>
</evidence>
<evidence type="ECO:0008006" key="4">
    <source>
        <dbReference type="Google" id="ProtNLM"/>
    </source>
</evidence>
<dbReference type="RefSeq" id="WP_103375650.1">
    <property type="nucleotide sequence ID" value="NZ_CP133983.1"/>
</dbReference>
<reference evidence="2 3" key="1">
    <citation type="journal article" date="2019" name="Sci. Rep.">
        <title>Sulfobacillus thermotolerans: new insights into resistance and metabolic capacities of acidophilic chemolithotrophs.</title>
        <authorList>
            <person name="Panyushkina A.E."/>
            <person name="Babenko V.V."/>
            <person name="Nikitina A.S."/>
            <person name="Selezneva O.V."/>
            <person name="Tsaplina I.A."/>
            <person name="Letarova M.A."/>
            <person name="Kostryukova E.S."/>
            <person name="Letarov A.V."/>
        </authorList>
    </citation>
    <scope>NUCLEOTIDE SEQUENCE [LARGE SCALE GENOMIC DNA]</scope>
    <source>
        <strain evidence="2 3">Kr1</strain>
    </source>
</reference>
<accession>A0ABM6RV76</accession>
<evidence type="ECO:0000313" key="2">
    <source>
        <dbReference type="EMBL" id="AUW95133.1"/>
    </source>
</evidence>
<keyword evidence="1" id="KW-0812">Transmembrane</keyword>
<sequence>MRTAMRNWLIGVGLVTGLYLLGPVIYFNRVYPFILGMPAILFWYALVPVLTPIILGVVYLLDPVQHFKGDD</sequence>
<protein>
    <recommendedName>
        <fullName evidence="4">DUF3311 domain-containing protein</fullName>
    </recommendedName>
</protein>
<feature type="transmembrane region" description="Helical" evidence="1">
    <location>
        <begin position="7"/>
        <end position="28"/>
    </location>
</feature>